<dbReference type="InterPro" id="IPR013892">
    <property type="entry name" value="Cyt_c_biogenesis_Cmc1-like"/>
</dbReference>
<sequence length="180" mass="20639">MTTTIPSPAPHPQTQPQPQTQPRNADAAAGPQAPQIQKLPSNPTPLSAPQEQQVRDLYYKNVRDKCAEEIKAFATCARSRTFTMVWACRSQKLAMNSCMVQYQGQDELDKARAEWFQLAGERRRVREEKERELAEARRKHKEWWALDEEGRLQGRRAEVERQRVEREAEAKRVGREGGGG</sequence>
<proteinExistence type="inferred from homology"/>
<feature type="region of interest" description="Disordered" evidence="4">
    <location>
        <begin position="1"/>
        <end position="52"/>
    </location>
</feature>
<name>A0A1Y1ZWJ2_9PLEO</name>
<dbReference type="PANTHER" id="PTHR22977:SF5">
    <property type="entry name" value="COX ASSEMBLY MITOCHONDRIAL PROTEIN HOMOLOG"/>
    <property type="match status" value="1"/>
</dbReference>
<dbReference type="AlphaFoldDB" id="A0A1Y1ZWJ2"/>
<evidence type="ECO:0000313" key="5">
    <source>
        <dbReference type="EMBL" id="ORY14135.1"/>
    </source>
</evidence>
<keyword evidence="6" id="KW-1185">Reference proteome</keyword>
<dbReference type="GO" id="GO:0005743">
    <property type="term" value="C:mitochondrial inner membrane"/>
    <property type="evidence" value="ECO:0007669"/>
    <property type="project" value="UniProtKB-SubCell"/>
</dbReference>
<feature type="compositionally biased region" description="Polar residues" evidence="4">
    <location>
        <begin position="34"/>
        <end position="52"/>
    </location>
</feature>
<comment type="function">
    <text evidence="3">Required for mitochondrial cytochrome c oxidase (COX) assembly and respiration.</text>
</comment>
<dbReference type="Proteomes" id="UP000193144">
    <property type="component" value="Unassembled WGS sequence"/>
</dbReference>
<gene>
    <name evidence="5" type="ORF">BCR34DRAFT_534570</name>
</gene>
<protein>
    <recommendedName>
        <fullName evidence="3">COX assembly mitochondrial protein</fullName>
    </recommendedName>
</protein>
<keyword evidence="2" id="KW-1015">Disulfide bond</keyword>
<evidence type="ECO:0000313" key="6">
    <source>
        <dbReference type="Proteomes" id="UP000193144"/>
    </source>
</evidence>
<accession>A0A1Y1ZWJ2</accession>
<evidence type="ECO:0000256" key="1">
    <source>
        <dbReference type="ARBA" id="ARBA00007347"/>
    </source>
</evidence>
<dbReference type="OrthoDB" id="6224010at2759"/>
<organism evidence="5 6">
    <name type="scientific">Clohesyomyces aquaticus</name>
    <dbReference type="NCBI Taxonomy" id="1231657"/>
    <lineage>
        <taxon>Eukaryota</taxon>
        <taxon>Fungi</taxon>
        <taxon>Dikarya</taxon>
        <taxon>Ascomycota</taxon>
        <taxon>Pezizomycotina</taxon>
        <taxon>Dothideomycetes</taxon>
        <taxon>Pleosporomycetidae</taxon>
        <taxon>Pleosporales</taxon>
        <taxon>Lindgomycetaceae</taxon>
        <taxon>Clohesyomyces</taxon>
    </lineage>
</organism>
<dbReference type="STRING" id="1231657.A0A1Y1ZWJ2"/>
<dbReference type="Pfam" id="PF08583">
    <property type="entry name" value="Cmc1"/>
    <property type="match status" value="1"/>
</dbReference>
<dbReference type="EMBL" id="MCFA01000035">
    <property type="protein sequence ID" value="ORY14135.1"/>
    <property type="molecule type" value="Genomic_DNA"/>
</dbReference>
<keyword evidence="3" id="KW-0472">Membrane</keyword>
<comment type="subcellular location">
    <subcellularLocation>
        <location evidence="3">Mitochondrion inner membrane</location>
    </subcellularLocation>
</comment>
<keyword evidence="3" id="KW-0143">Chaperone</keyword>
<reference evidence="5 6" key="1">
    <citation type="submission" date="2016-07" db="EMBL/GenBank/DDBJ databases">
        <title>Pervasive Adenine N6-methylation of Active Genes in Fungi.</title>
        <authorList>
            <consortium name="DOE Joint Genome Institute"/>
            <person name="Mondo S.J."/>
            <person name="Dannebaum R.O."/>
            <person name="Kuo R.C."/>
            <person name="Labutti K."/>
            <person name="Haridas S."/>
            <person name="Kuo A."/>
            <person name="Salamov A."/>
            <person name="Ahrendt S.R."/>
            <person name="Lipzen A."/>
            <person name="Sullivan W."/>
            <person name="Andreopoulos W.B."/>
            <person name="Clum A."/>
            <person name="Lindquist E."/>
            <person name="Daum C."/>
            <person name="Ramamoorthy G.K."/>
            <person name="Gryganskyi A."/>
            <person name="Culley D."/>
            <person name="Magnuson J.K."/>
            <person name="James T.Y."/>
            <person name="O'Malley M.A."/>
            <person name="Stajich J.E."/>
            <person name="Spatafora J.W."/>
            <person name="Visel A."/>
            <person name="Grigoriev I.V."/>
        </authorList>
    </citation>
    <scope>NUCLEOTIDE SEQUENCE [LARGE SCALE GENOMIC DNA]</scope>
    <source>
        <strain evidence="5 6">CBS 115471</strain>
    </source>
</reference>
<comment type="similarity">
    <text evidence="1 3">Belongs to the CMC family.</text>
</comment>
<keyword evidence="3" id="KW-0496">Mitochondrion</keyword>
<keyword evidence="3" id="KW-0999">Mitochondrion inner membrane</keyword>
<dbReference type="PANTHER" id="PTHR22977">
    <property type="entry name" value="COX ASSEMBLY MITOCHONDRIAL PROTEIN"/>
    <property type="match status" value="1"/>
</dbReference>
<dbReference type="PROSITE" id="PS51808">
    <property type="entry name" value="CHCH"/>
    <property type="match status" value="1"/>
</dbReference>
<comment type="caution">
    <text evidence="5">The sequence shown here is derived from an EMBL/GenBank/DDBJ whole genome shotgun (WGS) entry which is preliminary data.</text>
</comment>
<evidence type="ECO:0000256" key="4">
    <source>
        <dbReference type="SAM" id="MobiDB-lite"/>
    </source>
</evidence>
<evidence type="ECO:0000256" key="3">
    <source>
        <dbReference type="RuleBase" id="RU364104"/>
    </source>
</evidence>
<evidence type="ECO:0000256" key="2">
    <source>
        <dbReference type="ARBA" id="ARBA00023157"/>
    </source>
</evidence>